<dbReference type="AlphaFoldDB" id="A0A5P8VUT6"/>
<dbReference type="KEGG" id="nsh:GXM_01630"/>
<dbReference type="EMBL" id="CP045226">
    <property type="protein sequence ID" value="QFS44157.1"/>
    <property type="molecule type" value="Genomic_DNA"/>
</dbReference>
<proteinExistence type="predicted"/>
<name>A0A5P8VUT6_9NOSO</name>
<sequence>MRITAFSWTSPPRSIPIEAGVRSKSRGLMLVNCTSLSDSTAKSVSSPNPASSSFSRPCSTIAFSLPKFCKASATVAKSLGVNNPTTWPVGRKGFTNGPSKLKIVRTFKVRRNEATALSAGCQPGANKKVIPTSCNAACTFSLEALKFTPKASNTSALPVRLDAERLPCLATGIPDAAATNATAVEILKVDEPSPPVPQVSITVLSTEC</sequence>
<evidence type="ECO:0000313" key="2">
    <source>
        <dbReference type="Proteomes" id="UP000326678"/>
    </source>
</evidence>
<protein>
    <submittedName>
        <fullName evidence="1">Uncharacterized protein</fullName>
    </submittedName>
</protein>
<accession>A0A5P8VUT6</accession>
<organism evidence="1 2">
    <name type="scientific">Nostoc sphaeroides CCNUC1</name>
    <dbReference type="NCBI Taxonomy" id="2653204"/>
    <lineage>
        <taxon>Bacteria</taxon>
        <taxon>Bacillati</taxon>
        <taxon>Cyanobacteriota</taxon>
        <taxon>Cyanophyceae</taxon>
        <taxon>Nostocales</taxon>
        <taxon>Nostocaceae</taxon>
        <taxon>Nostoc</taxon>
    </lineage>
</organism>
<reference evidence="1 2" key="1">
    <citation type="submission" date="2019-10" db="EMBL/GenBank/DDBJ databases">
        <title>Genomic and transcriptomic insights into the perfect genentic adaptation of a filamentous nitrogen-fixing cyanobacterium to rice fields.</title>
        <authorList>
            <person name="Chen Z."/>
        </authorList>
    </citation>
    <scope>NUCLEOTIDE SEQUENCE [LARGE SCALE GENOMIC DNA]</scope>
    <source>
        <strain evidence="1">CCNUC1</strain>
    </source>
</reference>
<evidence type="ECO:0000313" key="1">
    <source>
        <dbReference type="EMBL" id="QFS44157.1"/>
    </source>
</evidence>
<gene>
    <name evidence="1" type="ORF">GXM_01630</name>
</gene>
<keyword evidence="2" id="KW-1185">Reference proteome</keyword>
<dbReference type="Proteomes" id="UP000326678">
    <property type="component" value="Chromosome Gxm1"/>
</dbReference>